<evidence type="ECO:0000313" key="4">
    <source>
        <dbReference type="EMBL" id="MDY0873946.1"/>
    </source>
</evidence>
<reference evidence="4 5" key="1">
    <citation type="journal article" date="2013" name="Antonie Van Leeuwenhoek">
        <title>Dongia rigui sp. nov., isolated from freshwater of a large wetland in Korea.</title>
        <authorList>
            <person name="Baik K.S."/>
            <person name="Hwang Y.M."/>
            <person name="Choi J.S."/>
            <person name="Kwon J."/>
            <person name="Seong C.N."/>
        </authorList>
    </citation>
    <scope>NUCLEOTIDE SEQUENCE [LARGE SCALE GENOMIC DNA]</scope>
    <source>
        <strain evidence="4 5">04SU4-P</strain>
    </source>
</reference>
<evidence type="ECO:0000259" key="3">
    <source>
        <dbReference type="SMART" id="SM00331"/>
    </source>
</evidence>
<protein>
    <submittedName>
        <fullName evidence="4">SpoIIE family protein phosphatase</fullName>
    </submittedName>
</protein>
<feature type="domain" description="PPM-type phosphatase" evidence="3">
    <location>
        <begin position="212"/>
        <end position="424"/>
    </location>
</feature>
<dbReference type="PANTHER" id="PTHR43156:SF2">
    <property type="entry name" value="STAGE II SPORULATION PROTEIN E"/>
    <property type="match status" value="1"/>
</dbReference>
<dbReference type="InterPro" id="IPR003018">
    <property type="entry name" value="GAF"/>
</dbReference>
<organism evidence="4 5">
    <name type="scientific">Dongia rigui</name>
    <dbReference type="NCBI Taxonomy" id="940149"/>
    <lineage>
        <taxon>Bacteria</taxon>
        <taxon>Pseudomonadati</taxon>
        <taxon>Pseudomonadota</taxon>
        <taxon>Alphaproteobacteria</taxon>
        <taxon>Rhodospirillales</taxon>
        <taxon>Dongiaceae</taxon>
        <taxon>Dongia</taxon>
    </lineage>
</organism>
<dbReference type="Pfam" id="PF07228">
    <property type="entry name" value="SpoIIE"/>
    <property type="match status" value="1"/>
</dbReference>
<evidence type="ECO:0000259" key="2">
    <source>
        <dbReference type="SMART" id="SM00065"/>
    </source>
</evidence>
<dbReference type="PANTHER" id="PTHR43156">
    <property type="entry name" value="STAGE II SPORULATION PROTEIN E-RELATED"/>
    <property type="match status" value="1"/>
</dbReference>
<sequence length="593" mass="64148">MSGNTADKPAVADLATDADTGALNFAASLARSFAASLNVDATVGQALGSIIHLLETEAGSLFLLDDAGTTLVCRASVGPVKIDGLRVPMGQGIVGRTVAEDRLLVIENAYEDKNFFKAADERTGFVTRSILCAPMRVGDKLIGAVQVLNKRSGIPFDGEHGKDANMLQVMANAAALAISNARLADQLLEQERIKRELELASEIQRSLLPSEDDDLPICGINRPIREVSGDFYDYFDLPDGTIAFALGDVSGKGMNAALLMAKTASLFRCLGKTIRDPARLLSILNREICETTSRGMFVTMVAGLYEPATGLLRFANAGHLPPLIKFPDHLYETVMPDAPPLGILRDTHFVDHEINLKGGLFVAFSDGLTEFRYGDEELGVDGLNQLLEYAHTGTLRQRLNMVLAELDQGGWEARDDLTLLAIDDQSAGKAWQREHPSEMAIPPEGDFLFGISFPADPSRLKLMRPALEAAARACKFAEDEIQDLVLAAGEAIENIMVHAYGGQAKGEITLAVHRLPDGIMLRLRDFAPRVDTGKIEPRPLDELRPGGLGTHFIRAIMDDASFIPLPDGEGNLLELVKRRRPTDESGADNKGGN</sequence>
<feature type="domain" description="GAF" evidence="2">
    <location>
        <begin position="38"/>
        <end position="188"/>
    </location>
</feature>
<dbReference type="Pfam" id="PF01590">
    <property type="entry name" value="GAF"/>
    <property type="match status" value="1"/>
</dbReference>
<dbReference type="SMART" id="SM00065">
    <property type="entry name" value="GAF"/>
    <property type="match status" value="1"/>
</dbReference>
<evidence type="ECO:0000256" key="1">
    <source>
        <dbReference type="ARBA" id="ARBA00022801"/>
    </source>
</evidence>
<dbReference type="SUPFAM" id="SSF55781">
    <property type="entry name" value="GAF domain-like"/>
    <property type="match status" value="1"/>
</dbReference>
<dbReference type="CDD" id="cd16936">
    <property type="entry name" value="HATPase_RsbW-like"/>
    <property type="match status" value="1"/>
</dbReference>
<proteinExistence type="predicted"/>
<dbReference type="InterPro" id="IPR052016">
    <property type="entry name" value="Bact_Sigma-Reg"/>
</dbReference>
<accession>A0ABU5E4Z1</accession>
<dbReference type="Pfam" id="PF13581">
    <property type="entry name" value="HATPase_c_2"/>
    <property type="match status" value="1"/>
</dbReference>
<keyword evidence="5" id="KW-1185">Reference proteome</keyword>
<evidence type="ECO:0000313" key="5">
    <source>
        <dbReference type="Proteomes" id="UP001271769"/>
    </source>
</evidence>
<dbReference type="RefSeq" id="WP_320502416.1">
    <property type="nucleotide sequence ID" value="NZ_JAXCLX010000003.1"/>
</dbReference>
<dbReference type="Gene3D" id="3.60.40.10">
    <property type="entry name" value="PPM-type phosphatase domain"/>
    <property type="match status" value="1"/>
</dbReference>
<dbReference type="Gene3D" id="3.30.565.10">
    <property type="entry name" value="Histidine kinase-like ATPase, C-terminal domain"/>
    <property type="match status" value="1"/>
</dbReference>
<dbReference type="SMART" id="SM00331">
    <property type="entry name" value="PP2C_SIG"/>
    <property type="match status" value="1"/>
</dbReference>
<comment type="caution">
    <text evidence="4">The sequence shown here is derived from an EMBL/GenBank/DDBJ whole genome shotgun (WGS) entry which is preliminary data.</text>
</comment>
<dbReference type="EMBL" id="JAXCLX010000003">
    <property type="protein sequence ID" value="MDY0873946.1"/>
    <property type="molecule type" value="Genomic_DNA"/>
</dbReference>
<keyword evidence="1" id="KW-0378">Hydrolase</keyword>
<name>A0ABU5E4Z1_9PROT</name>
<dbReference type="Gene3D" id="3.30.450.40">
    <property type="match status" value="1"/>
</dbReference>
<gene>
    <name evidence="4" type="ORF">SMD31_18540</name>
</gene>
<dbReference type="InterPro" id="IPR029016">
    <property type="entry name" value="GAF-like_dom_sf"/>
</dbReference>
<dbReference type="Proteomes" id="UP001271769">
    <property type="component" value="Unassembled WGS sequence"/>
</dbReference>
<dbReference type="InterPro" id="IPR003594">
    <property type="entry name" value="HATPase_dom"/>
</dbReference>
<dbReference type="InterPro" id="IPR036890">
    <property type="entry name" value="HATPase_C_sf"/>
</dbReference>
<dbReference type="InterPro" id="IPR036457">
    <property type="entry name" value="PPM-type-like_dom_sf"/>
</dbReference>
<dbReference type="InterPro" id="IPR001932">
    <property type="entry name" value="PPM-type_phosphatase-like_dom"/>
</dbReference>